<evidence type="ECO:0000256" key="13">
    <source>
        <dbReference type="ARBA" id="ARBA00052123"/>
    </source>
</evidence>
<keyword evidence="19" id="KW-1185">Reference proteome</keyword>
<dbReference type="Proteomes" id="UP000694846">
    <property type="component" value="Unplaced"/>
</dbReference>
<proteinExistence type="inferred from homology"/>
<dbReference type="GO" id="GO:0005524">
    <property type="term" value="F:ATP binding"/>
    <property type="evidence" value="ECO:0007669"/>
    <property type="project" value="UniProtKB-UniRule"/>
</dbReference>
<feature type="binding site" evidence="17">
    <location>
        <position position="224"/>
    </location>
    <ligand>
        <name>Mg(2+)</name>
        <dbReference type="ChEBI" id="CHEBI:18420"/>
    </ligand>
</feature>
<dbReference type="InterPro" id="IPR016185">
    <property type="entry name" value="PreATP-grasp_dom_sf"/>
</dbReference>
<keyword evidence="9 15" id="KW-0547">Nucleotide-binding</keyword>
<evidence type="ECO:0000256" key="10">
    <source>
        <dbReference type="ARBA" id="ARBA00022840"/>
    </source>
</evidence>
<dbReference type="OrthoDB" id="2020073at2759"/>
<evidence type="ECO:0000256" key="16">
    <source>
        <dbReference type="PIRSR" id="PIRSR001558-1"/>
    </source>
</evidence>
<dbReference type="GeneID" id="112682755"/>
<evidence type="ECO:0000256" key="12">
    <source>
        <dbReference type="ARBA" id="ARBA00048871"/>
    </source>
</evidence>
<feature type="domain" description="Glutathione synthase substrate-binding" evidence="18">
    <location>
        <begin position="284"/>
        <end position="384"/>
    </location>
</feature>
<evidence type="ECO:0000256" key="11">
    <source>
        <dbReference type="ARBA" id="ARBA00022842"/>
    </source>
</evidence>
<feature type="binding site" evidence="16">
    <location>
        <position position="299"/>
    </location>
    <ligand>
        <name>substrate</name>
    </ligand>
</feature>
<dbReference type="GO" id="GO:0004363">
    <property type="term" value="F:glutathione synthase activity"/>
    <property type="evidence" value="ECO:0007669"/>
    <property type="project" value="UniProtKB-UniRule"/>
</dbReference>
<comment type="function">
    <text evidence="14">Catalyzes the production of glutathione from gamma-glutamylcysteine and glycine in an ATP-dependent manner. Glutathione (gamma-glutamylcysteinylglycine, GSH) is the most abundant intracellular thiol in living aerobic cells and is required for numerous processes including the protection of cells against oxidative damage, amino acid transport, the detoxification of foreign compounds, the maintenance of protein sulfhydryl groups in a reduced state and acts as a cofactor for a number of enzymes. Participates in ophthalmate biosynthesis in hepatocytes.</text>
</comment>
<dbReference type="GO" id="GO:0005829">
    <property type="term" value="C:cytosol"/>
    <property type="evidence" value="ECO:0007669"/>
    <property type="project" value="TreeGrafter"/>
</dbReference>
<dbReference type="Gene3D" id="3.30.470.20">
    <property type="entry name" value="ATP-grasp fold, B domain"/>
    <property type="match status" value="2"/>
</dbReference>
<dbReference type="Gene3D" id="1.10.1080.10">
    <property type="entry name" value="Glutathione Synthetase, Chain A, domain 3"/>
    <property type="match status" value="2"/>
</dbReference>
<keyword evidence="10 15" id="KW-0067">ATP-binding</keyword>
<evidence type="ECO:0000256" key="9">
    <source>
        <dbReference type="ARBA" id="ARBA00022741"/>
    </source>
</evidence>
<feature type="binding site" evidence="17">
    <location>
        <position position="449"/>
    </location>
    <ligand>
        <name>Mg(2+)</name>
        <dbReference type="ChEBI" id="CHEBI:18420"/>
    </ligand>
</feature>
<evidence type="ECO:0000256" key="4">
    <source>
        <dbReference type="ARBA" id="ARBA00012214"/>
    </source>
</evidence>
<comment type="cofactor">
    <cofactor evidence="15 17">
        <name>Mg(2+)</name>
        <dbReference type="ChEBI" id="CHEBI:18420"/>
    </cofactor>
    <text evidence="15 17">Binds 1 Mg(2+) ion per subunit.</text>
</comment>
<evidence type="ECO:0000256" key="1">
    <source>
        <dbReference type="ARBA" id="ARBA00004965"/>
    </source>
</evidence>
<evidence type="ECO:0000256" key="7">
    <source>
        <dbReference type="ARBA" id="ARBA00022684"/>
    </source>
</evidence>
<dbReference type="InterPro" id="IPR004887">
    <property type="entry name" value="GSH_synth_subst-bd"/>
</dbReference>
<comment type="subunit">
    <text evidence="3">Homodimer.</text>
</comment>
<evidence type="ECO:0000256" key="5">
    <source>
        <dbReference type="ARBA" id="ARBA00020821"/>
    </source>
</evidence>
<feature type="binding site" evidence="16">
    <location>
        <begin position="479"/>
        <end position="482"/>
    </location>
    <ligand>
        <name>ATP</name>
        <dbReference type="ChEBI" id="CHEBI:30616"/>
    </ligand>
</feature>
<dbReference type="Gene3D" id="3.30.1490.50">
    <property type="match status" value="1"/>
</dbReference>
<dbReference type="InterPro" id="IPR014042">
    <property type="entry name" value="Glutathione_synthase_a-hlx"/>
</dbReference>
<sequence length="567" mass="64045">MVHIKDSYLNILVCKMAVYLNPCLSLPINLAENEFEDLIQKLKDWTIMHGGGMRSKKQYSNDSLTVVPFTLLPSVFPRSEFQKAVSIQPALNELTHYVSNDHAFLYSCLEKTIEVDEFTRNLFNLYETVRSEGFAQRISLGMLRSDFMQEKEASGYYIKQVEMNTIASGFGWLGIVSGDIHRPQKGHTMCILLMCGALQSRCLGLLRSDYLLDVCNSSSVKQVELNTIASSFGGLTSTAPTHRFFFQQMGLLDKLKMLPENKALQGLCSGIIKAWELFNDKDSVILIIIENQSMNVCDQRFHEFEIARQKPELNVIRKNLTQIANEAKLSDTKDLIVQGKKVAVVYFRAGYTPDHYHSEAEWSARLMIERSKAIKCPNIQYHLAGTKKVQQALATPGMLERFIKDTKKSTDIRKMFTGLYALDLNEDGDKAVKMALDCPERFVLKPQREGGGNNLYGEDIRHKLTSCMNSKERSAWILMDKINPPVQQNYLIRPNQDFKKNSSLCDVVSELGIFGIILCDGDNILINEQVGHMMRSKLTSCNEGGVHAGDGVLDSPFLIDDCPMKIK</sequence>
<dbReference type="InterPro" id="IPR005615">
    <property type="entry name" value="Glutathione_synthase"/>
</dbReference>
<evidence type="ECO:0000256" key="15">
    <source>
        <dbReference type="PIRNR" id="PIRNR001558"/>
    </source>
</evidence>
<comment type="pathway">
    <text evidence="1 15">Sulfur metabolism; glutathione biosynthesis; glutathione from L-cysteine and L-glutamate: step 2/2.</text>
</comment>
<feature type="binding site" evidence="16">
    <location>
        <begin position="445"/>
        <end position="454"/>
    </location>
    <ligand>
        <name>ATP</name>
        <dbReference type="ChEBI" id="CHEBI:30616"/>
    </ligand>
</feature>
<evidence type="ECO:0000256" key="6">
    <source>
        <dbReference type="ARBA" id="ARBA00022598"/>
    </source>
</evidence>
<dbReference type="Pfam" id="PF03199">
    <property type="entry name" value="GSH_synthase"/>
    <property type="match status" value="1"/>
</dbReference>
<feature type="binding site" evidence="16">
    <location>
        <position position="535"/>
    </location>
    <ligand>
        <name>substrate</name>
    </ligand>
</feature>
<keyword evidence="8 15" id="KW-0479">Metal-binding</keyword>
<dbReference type="GO" id="GO:0000287">
    <property type="term" value="F:magnesium ion binding"/>
    <property type="evidence" value="ECO:0007669"/>
    <property type="project" value="UniProtKB-UniRule"/>
</dbReference>
<dbReference type="InterPro" id="IPR014709">
    <property type="entry name" value="Glutathione_synthase_C_euk"/>
</dbReference>
<dbReference type="UniPathway" id="UPA00142">
    <property type="reaction ID" value="UER00210"/>
</dbReference>
<evidence type="ECO:0000256" key="14">
    <source>
        <dbReference type="ARBA" id="ARBA00059746"/>
    </source>
</evidence>
<dbReference type="EC" id="6.3.2.3" evidence="4 15"/>
<feature type="binding site" evidence="16">
    <location>
        <position position="543"/>
    </location>
    <ligand>
        <name>ATP</name>
        <dbReference type="ChEBI" id="CHEBI:30616"/>
    </ligand>
</feature>
<keyword evidence="6 15" id="KW-0436">Ligase</keyword>
<evidence type="ECO:0000256" key="8">
    <source>
        <dbReference type="ARBA" id="ARBA00022723"/>
    </source>
</evidence>
<comment type="catalytic activity">
    <reaction evidence="13">
        <text>gamma-L-glutamyl-(2S)-2-aminobutanoate + glycine + ATP = ophthalmate + ADP + phosphate + H(+)</text>
        <dbReference type="Rhea" id="RHEA:72075"/>
        <dbReference type="ChEBI" id="CHEBI:15378"/>
        <dbReference type="ChEBI" id="CHEBI:30616"/>
        <dbReference type="ChEBI" id="CHEBI:43474"/>
        <dbReference type="ChEBI" id="CHEBI:57305"/>
        <dbReference type="ChEBI" id="CHEBI:189406"/>
        <dbReference type="ChEBI" id="CHEBI:189750"/>
        <dbReference type="ChEBI" id="CHEBI:456216"/>
    </reaction>
    <physiologicalReaction direction="left-to-right" evidence="13">
        <dbReference type="Rhea" id="RHEA:72076"/>
    </physiologicalReaction>
</comment>
<keyword evidence="7 15" id="KW-0317">Glutathione biosynthesis</keyword>
<dbReference type="InterPro" id="IPR037013">
    <property type="entry name" value="GSH-S_sub-bd_sf"/>
</dbReference>
<feature type="binding site" evidence="17">
    <location>
        <position position="226"/>
    </location>
    <ligand>
        <name>Mg(2+)</name>
        <dbReference type="ChEBI" id="CHEBI:18420"/>
    </ligand>
</feature>
<dbReference type="PANTHER" id="PTHR11130">
    <property type="entry name" value="GLUTATHIONE SYNTHETASE"/>
    <property type="match status" value="1"/>
</dbReference>
<dbReference type="FunFam" id="3.40.50.1760:FF:000001">
    <property type="entry name" value="Glutathione synthetase"/>
    <property type="match status" value="1"/>
</dbReference>
<dbReference type="SUPFAM" id="SSF56059">
    <property type="entry name" value="Glutathione synthetase ATP-binding domain-like"/>
    <property type="match status" value="2"/>
</dbReference>
<accession>A0A8B8FFX9</accession>
<feature type="binding site" evidence="16">
    <location>
        <position position="456"/>
    </location>
    <ligand>
        <name>ATP</name>
        <dbReference type="ChEBI" id="CHEBI:30616"/>
    </ligand>
</feature>
<feature type="binding site" evidence="16">
    <location>
        <position position="207"/>
    </location>
    <ligand>
        <name>substrate</name>
    </ligand>
</feature>
<dbReference type="Gene3D" id="3.30.1490.80">
    <property type="match status" value="2"/>
</dbReference>
<dbReference type="InterPro" id="IPR014049">
    <property type="entry name" value="Glutathione_synthase_N_euk"/>
</dbReference>
<protein>
    <recommendedName>
        <fullName evidence="5 15">Glutathione synthetase</fullName>
        <shortName evidence="15">GSH-S</shortName>
        <ecNumber evidence="4 15">6.3.2.3</ecNumber>
    </recommendedName>
</protein>
<feature type="binding site" evidence="16">
    <location>
        <position position="537"/>
    </location>
    <ligand>
        <name>ATP</name>
        <dbReference type="ChEBI" id="CHEBI:30616"/>
    </ligand>
</feature>
<dbReference type="Gene3D" id="3.40.50.1760">
    <property type="entry name" value="Glutathione synthase, substrate-binding domain superfamily, eukaryotic"/>
    <property type="match status" value="1"/>
</dbReference>
<evidence type="ECO:0000313" key="19">
    <source>
        <dbReference type="Proteomes" id="UP000694846"/>
    </source>
</evidence>
<dbReference type="Pfam" id="PF03917">
    <property type="entry name" value="GSH_synth_ATP"/>
    <property type="match status" value="2"/>
</dbReference>
<gene>
    <name evidence="20" type="primary">LOC112682755</name>
</gene>
<feature type="binding site" evidence="16">
    <location>
        <position position="387"/>
    </location>
    <ligand>
        <name>ATP</name>
        <dbReference type="ChEBI" id="CHEBI:30616"/>
    </ligand>
</feature>
<comment type="similarity">
    <text evidence="2 15">Belongs to the eukaryotic GSH synthase family.</text>
</comment>
<evidence type="ECO:0000256" key="3">
    <source>
        <dbReference type="ARBA" id="ARBA00011738"/>
    </source>
</evidence>
<evidence type="ECO:0000256" key="17">
    <source>
        <dbReference type="PIRSR" id="PIRSR001558-2"/>
    </source>
</evidence>
<feature type="binding site" evidence="16">
    <location>
        <position position="224"/>
    </location>
    <ligand>
        <name>ATP</name>
        <dbReference type="ChEBI" id="CHEBI:30616"/>
    </ligand>
</feature>
<evidence type="ECO:0000256" key="2">
    <source>
        <dbReference type="ARBA" id="ARBA00010385"/>
    </source>
</evidence>
<dbReference type="NCBIfam" id="TIGR01986">
    <property type="entry name" value="glut_syn_euk"/>
    <property type="match status" value="1"/>
</dbReference>
<dbReference type="FunFam" id="3.30.1490.50:FF:000001">
    <property type="entry name" value="Glutathione synthetase"/>
    <property type="match status" value="1"/>
</dbReference>
<organism evidence="19 20">
    <name type="scientific">Sipha flava</name>
    <name type="common">yellow sugarcane aphid</name>
    <dbReference type="NCBI Taxonomy" id="143950"/>
    <lineage>
        <taxon>Eukaryota</taxon>
        <taxon>Metazoa</taxon>
        <taxon>Ecdysozoa</taxon>
        <taxon>Arthropoda</taxon>
        <taxon>Hexapoda</taxon>
        <taxon>Insecta</taxon>
        <taxon>Pterygota</taxon>
        <taxon>Neoptera</taxon>
        <taxon>Paraneoptera</taxon>
        <taxon>Hemiptera</taxon>
        <taxon>Sternorrhyncha</taxon>
        <taxon>Aphidomorpha</taxon>
        <taxon>Aphidoidea</taxon>
        <taxon>Aphididae</taxon>
        <taxon>Sipha</taxon>
    </lineage>
</organism>
<feature type="binding site" evidence="16">
    <location>
        <position position="510"/>
    </location>
    <ligand>
        <name>ATP</name>
        <dbReference type="ChEBI" id="CHEBI:30616"/>
    </ligand>
</feature>
<keyword evidence="11 15" id="KW-0460">Magnesium</keyword>
<evidence type="ECO:0000313" key="20">
    <source>
        <dbReference type="RefSeq" id="XP_025409245.1"/>
    </source>
</evidence>
<reference evidence="20" key="1">
    <citation type="submission" date="2025-08" db="UniProtKB">
        <authorList>
            <consortium name="RefSeq"/>
        </authorList>
    </citation>
    <scope>IDENTIFICATION</scope>
    <source>
        <tissue evidence="20">Whole body</tissue>
    </source>
</reference>
<dbReference type="GO" id="GO:0043295">
    <property type="term" value="F:glutathione binding"/>
    <property type="evidence" value="ECO:0007669"/>
    <property type="project" value="UniProtKB-UniRule"/>
</dbReference>
<evidence type="ECO:0000259" key="18">
    <source>
        <dbReference type="Pfam" id="PF03199"/>
    </source>
</evidence>
<dbReference type="PIRSF" id="PIRSF001558">
    <property type="entry name" value="GSHase"/>
    <property type="match status" value="1"/>
</dbReference>
<dbReference type="RefSeq" id="XP_025409245.1">
    <property type="nucleotide sequence ID" value="XM_025553460.1"/>
</dbReference>
<dbReference type="SUPFAM" id="SSF52440">
    <property type="entry name" value="PreATP-grasp domain"/>
    <property type="match status" value="1"/>
</dbReference>
<name>A0A8B8FFX9_9HEMI</name>
<comment type="catalytic activity">
    <reaction evidence="12">
        <text>gamma-L-glutamyl-L-cysteine + glycine + ATP = glutathione + ADP + phosphate + H(+)</text>
        <dbReference type="Rhea" id="RHEA:13557"/>
        <dbReference type="ChEBI" id="CHEBI:15378"/>
        <dbReference type="ChEBI" id="CHEBI:30616"/>
        <dbReference type="ChEBI" id="CHEBI:43474"/>
        <dbReference type="ChEBI" id="CHEBI:57305"/>
        <dbReference type="ChEBI" id="CHEBI:57925"/>
        <dbReference type="ChEBI" id="CHEBI:58173"/>
        <dbReference type="ChEBI" id="CHEBI:456216"/>
        <dbReference type="EC" id="6.3.2.3"/>
    </reaction>
    <physiologicalReaction direction="left-to-right" evidence="12">
        <dbReference type="Rhea" id="RHEA:13558"/>
    </physiologicalReaction>
</comment>
<dbReference type="PANTHER" id="PTHR11130:SF0">
    <property type="entry name" value="GLUTATHIONE SYNTHETASE"/>
    <property type="match status" value="1"/>
</dbReference>
<dbReference type="AlphaFoldDB" id="A0A8B8FFX9"/>